<sequence>MLLPWNALGRTNRWKHFAAMAIIGDGVMAIVRPRRDATAWAQGPAVWKGLMQALNERPALTRLIGVAEVVGAVCWVLSHEEPE</sequence>
<dbReference type="Proteomes" id="UP000253606">
    <property type="component" value="Chromosome"/>
</dbReference>
<proteinExistence type="predicted"/>
<accession>A0A2Z5FVP3</accession>
<evidence type="ECO:0000313" key="1">
    <source>
        <dbReference type="EMBL" id="AXC10577.1"/>
    </source>
</evidence>
<dbReference type="RefSeq" id="WP_114206185.1">
    <property type="nucleotide sequence ID" value="NZ_CP030840.1"/>
</dbReference>
<dbReference type="OrthoDB" id="122649at2"/>
<organism evidence="1 2">
    <name type="scientific">Acidisarcina polymorpha</name>
    <dbReference type="NCBI Taxonomy" id="2211140"/>
    <lineage>
        <taxon>Bacteria</taxon>
        <taxon>Pseudomonadati</taxon>
        <taxon>Acidobacteriota</taxon>
        <taxon>Terriglobia</taxon>
        <taxon>Terriglobales</taxon>
        <taxon>Acidobacteriaceae</taxon>
        <taxon>Acidisarcina</taxon>
    </lineage>
</organism>
<reference evidence="1 2" key="1">
    <citation type="journal article" date="2018" name="Front. Microbiol.">
        <title>Hydrolytic Capabilities as a Key to Environmental Success: Chitinolytic and Cellulolytic Acidobacteria From Acidic Sub-arctic Soils and Boreal Peatlands.</title>
        <authorList>
            <person name="Belova S.E."/>
            <person name="Ravin N.V."/>
            <person name="Pankratov T.A."/>
            <person name="Rakitin A.L."/>
            <person name="Ivanova A.A."/>
            <person name="Beletsky A.V."/>
            <person name="Mardanov A.V."/>
            <person name="Sinninghe Damste J.S."/>
            <person name="Dedysh S.N."/>
        </authorList>
    </citation>
    <scope>NUCLEOTIDE SEQUENCE [LARGE SCALE GENOMIC DNA]</scope>
    <source>
        <strain evidence="1 2">SBC82</strain>
    </source>
</reference>
<dbReference type="KEGG" id="abas:ACPOL_1229"/>
<keyword evidence="2" id="KW-1185">Reference proteome</keyword>
<protein>
    <submittedName>
        <fullName evidence="1">Uncharacterized protein</fullName>
    </submittedName>
</protein>
<dbReference type="AlphaFoldDB" id="A0A2Z5FVP3"/>
<gene>
    <name evidence="1" type="ORF">ACPOL_1229</name>
</gene>
<evidence type="ECO:0000313" key="2">
    <source>
        <dbReference type="Proteomes" id="UP000253606"/>
    </source>
</evidence>
<dbReference type="EMBL" id="CP030840">
    <property type="protein sequence ID" value="AXC10577.1"/>
    <property type="molecule type" value="Genomic_DNA"/>
</dbReference>
<name>A0A2Z5FVP3_9BACT</name>